<organism evidence="1 2">
    <name type="scientific">Ascaris lumbricoides</name>
    <name type="common">Giant roundworm</name>
    <dbReference type="NCBI Taxonomy" id="6252"/>
    <lineage>
        <taxon>Eukaryota</taxon>
        <taxon>Metazoa</taxon>
        <taxon>Ecdysozoa</taxon>
        <taxon>Nematoda</taxon>
        <taxon>Chromadorea</taxon>
        <taxon>Rhabditida</taxon>
        <taxon>Spirurina</taxon>
        <taxon>Ascaridomorpha</taxon>
        <taxon>Ascaridoidea</taxon>
        <taxon>Ascarididae</taxon>
        <taxon>Ascaris</taxon>
    </lineage>
</organism>
<dbReference type="Proteomes" id="UP000036681">
    <property type="component" value="Unplaced"/>
</dbReference>
<reference evidence="2" key="1">
    <citation type="submission" date="2017-02" db="UniProtKB">
        <authorList>
            <consortium name="WormBaseParasite"/>
        </authorList>
    </citation>
    <scope>IDENTIFICATION</scope>
</reference>
<accession>A0A0M3HNU7</accession>
<proteinExistence type="predicted"/>
<protein>
    <submittedName>
        <fullName evidence="2">Uncharacterized protein</fullName>
    </submittedName>
</protein>
<evidence type="ECO:0000313" key="1">
    <source>
        <dbReference type="Proteomes" id="UP000036681"/>
    </source>
</evidence>
<sequence length="101" mass="11808">MHEGMRGIRFCANPIYHAIVEFDAVRPREHYHMRWQLQVSYKDDDDSVFKFDADDISPSGQIAIECNPEEINIYVTSENRLLKYIIDLPRSGLQSLLGNFF</sequence>
<dbReference type="WBParaSite" id="ALUE_0000343701-mRNA-1">
    <property type="protein sequence ID" value="ALUE_0000343701-mRNA-1"/>
    <property type="gene ID" value="ALUE_0000343701"/>
</dbReference>
<name>A0A0M3HNU7_ASCLU</name>
<keyword evidence="1" id="KW-1185">Reference proteome</keyword>
<evidence type="ECO:0000313" key="2">
    <source>
        <dbReference type="WBParaSite" id="ALUE_0000343701-mRNA-1"/>
    </source>
</evidence>
<dbReference type="AlphaFoldDB" id="A0A0M3HNU7"/>